<keyword evidence="4" id="KW-0812">Transmembrane</keyword>
<dbReference type="GO" id="GO:0005886">
    <property type="term" value="C:plasma membrane"/>
    <property type="evidence" value="ECO:0007669"/>
    <property type="project" value="UniProtKB-SubCell"/>
</dbReference>
<gene>
    <name evidence="9" type="ordered locus">Dbac_2737</name>
</gene>
<evidence type="ECO:0000256" key="1">
    <source>
        <dbReference type="ARBA" id="ARBA00004162"/>
    </source>
</evidence>
<organism evidence="9 10">
    <name type="scientific">Desulfomicrobium baculatum (strain DSM 4028 / VKM B-1378 / X)</name>
    <name type="common">Desulfovibrio baculatus</name>
    <dbReference type="NCBI Taxonomy" id="525897"/>
    <lineage>
        <taxon>Bacteria</taxon>
        <taxon>Pseudomonadati</taxon>
        <taxon>Thermodesulfobacteriota</taxon>
        <taxon>Desulfovibrionia</taxon>
        <taxon>Desulfovibrionales</taxon>
        <taxon>Desulfomicrobiaceae</taxon>
        <taxon>Desulfomicrobium</taxon>
    </lineage>
</organism>
<dbReference type="PANTHER" id="PTHR30329">
    <property type="entry name" value="STATOR ELEMENT OF FLAGELLAR MOTOR COMPLEX"/>
    <property type="match status" value="1"/>
</dbReference>
<keyword evidence="3" id="KW-1003">Cell membrane</keyword>
<keyword evidence="5" id="KW-1133">Transmembrane helix</keyword>
<sequence>MITFSDLVTLMMTFFIVLVSMASLTDIYKRKVAIGSVSGTFGTGAPSMNDLTTVDTRTQVDPGPINVFKDLSPVRDHLWEDPDKDLRFESNRFMQRLSIGADALFAPGSADLTAGGRSLLDRLRPVVMESSHPLGLSGHTSEGMDEFGPDYLAKPWIKVDFSWELSLARVMAVYKYFIETGVEPEKLRLEAFGRFRPRLTTEAPGERQTNRRVEITLDRRVGSWSHEMAAQAVREESTQKPGDSYRVKDFLFRFDLPGEP</sequence>
<dbReference type="Pfam" id="PF13677">
    <property type="entry name" value="MotB_plug"/>
    <property type="match status" value="1"/>
</dbReference>
<evidence type="ECO:0000313" key="9">
    <source>
        <dbReference type="EMBL" id="ACU90813.1"/>
    </source>
</evidence>
<evidence type="ECO:0000256" key="2">
    <source>
        <dbReference type="ARBA" id="ARBA00008914"/>
    </source>
</evidence>
<dbReference type="InterPro" id="IPR050330">
    <property type="entry name" value="Bact_OuterMem_StrucFunc"/>
</dbReference>
<evidence type="ECO:0000259" key="8">
    <source>
        <dbReference type="PROSITE" id="PS51123"/>
    </source>
</evidence>
<name>C7LTP7_DESBD</name>
<dbReference type="PANTHER" id="PTHR30329:SF21">
    <property type="entry name" value="LIPOPROTEIN YIAD-RELATED"/>
    <property type="match status" value="1"/>
</dbReference>
<reference evidence="9 10" key="1">
    <citation type="journal article" date="2009" name="Stand. Genomic Sci.">
        <title>Complete genome sequence of Desulfomicrobium baculatum type strain (X).</title>
        <authorList>
            <person name="Copeland A."/>
            <person name="Spring S."/>
            <person name="Goker M."/>
            <person name="Schneider S."/>
            <person name="Lapidus A."/>
            <person name="Del Rio T.G."/>
            <person name="Tice H."/>
            <person name="Cheng J.F."/>
            <person name="Chen F."/>
            <person name="Nolan M."/>
            <person name="Bruce D."/>
            <person name="Goodwin L."/>
            <person name="Pitluck S."/>
            <person name="Ivanova N."/>
            <person name="Mavrommatis K."/>
            <person name="Ovchinnikova G."/>
            <person name="Pati A."/>
            <person name="Chen A."/>
            <person name="Palaniappan K."/>
            <person name="Land M."/>
            <person name="Hauser L."/>
            <person name="Chang Y.J."/>
            <person name="Jeffries C.C."/>
            <person name="Meincke L."/>
            <person name="Sims D."/>
            <person name="Brettin T."/>
            <person name="Detter J.C."/>
            <person name="Han C."/>
            <person name="Chain P."/>
            <person name="Bristow J."/>
            <person name="Eisen J.A."/>
            <person name="Markowitz V."/>
            <person name="Hugenholtz P."/>
            <person name="Kyrpides N.C."/>
            <person name="Klenk H.P."/>
            <person name="Lucas S."/>
        </authorList>
    </citation>
    <scope>NUCLEOTIDE SEQUENCE [LARGE SCALE GENOMIC DNA]</scope>
    <source>
        <strain evidence="10">DSM 4028 / VKM B-1378 / X</strain>
    </source>
</reference>
<dbReference type="eggNOG" id="COG1360">
    <property type="taxonomic scope" value="Bacteria"/>
</dbReference>
<protein>
    <submittedName>
        <fullName evidence="9">OmpA/MotB domain protein</fullName>
    </submittedName>
</protein>
<evidence type="ECO:0000256" key="7">
    <source>
        <dbReference type="PROSITE-ProRule" id="PRU00473"/>
    </source>
</evidence>
<evidence type="ECO:0000256" key="4">
    <source>
        <dbReference type="ARBA" id="ARBA00022692"/>
    </source>
</evidence>
<keyword evidence="10" id="KW-1185">Reference proteome</keyword>
<evidence type="ECO:0000256" key="3">
    <source>
        <dbReference type="ARBA" id="ARBA00022475"/>
    </source>
</evidence>
<dbReference type="CDD" id="cd07185">
    <property type="entry name" value="OmpA_C-like"/>
    <property type="match status" value="1"/>
</dbReference>
<evidence type="ECO:0000256" key="6">
    <source>
        <dbReference type="ARBA" id="ARBA00023136"/>
    </source>
</evidence>
<feature type="domain" description="OmpA-like" evidence="8">
    <location>
        <begin position="92"/>
        <end position="221"/>
    </location>
</feature>
<keyword evidence="6 7" id="KW-0472">Membrane</keyword>
<proteinExistence type="inferred from homology"/>
<dbReference type="EMBL" id="CP001629">
    <property type="protein sequence ID" value="ACU90813.1"/>
    <property type="molecule type" value="Genomic_DNA"/>
</dbReference>
<dbReference type="Proteomes" id="UP000002216">
    <property type="component" value="Chromosome"/>
</dbReference>
<dbReference type="SUPFAM" id="SSF103088">
    <property type="entry name" value="OmpA-like"/>
    <property type="match status" value="1"/>
</dbReference>
<dbReference type="InterPro" id="IPR036737">
    <property type="entry name" value="OmpA-like_sf"/>
</dbReference>
<comment type="similarity">
    <text evidence="2">Belongs to the MotB family.</text>
</comment>
<dbReference type="InterPro" id="IPR006665">
    <property type="entry name" value="OmpA-like"/>
</dbReference>
<evidence type="ECO:0000313" key="10">
    <source>
        <dbReference type="Proteomes" id="UP000002216"/>
    </source>
</evidence>
<dbReference type="Gene3D" id="3.30.1330.60">
    <property type="entry name" value="OmpA-like domain"/>
    <property type="match status" value="1"/>
</dbReference>
<dbReference type="PROSITE" id="PS51123">
    <property type="entry name" value="OMPA_2"/>
    <property type="match status" value="1"/>
</dbReference>
<dbReference type="HOGENOM" id="CLU_016890_0_3_7"/>
<evidence type="ECO:0000256" key="5">
    <source>
        <dbReference type="ARBA" id="ARBA00022989"/>
    </source>
</evidence>
<dbReference type="Pfam" id="PF00691">
    <property type="entry name" value="OmpA"/>
    <property type="match status" value="1"/>
</dbReference>
<dbReference type="InterPro" id="IPR025713">
    <property type="entry name" value="MotB-like_N_dom"/>
</dbReference>
<dbReference type="STRING" id="525897.Dbac_2737"/>
<dbReference type="KEGG" id="dba:Dbac_2737"/>
<comment type="subcellular location">
    <subcellularLocation>
        <location evidence="1">Cell membrane</location>
        <topology evidence="1">Single-pass membrane protein</topology>
    </subcellularLocation>
</comment>
<accession>C7LTP7</accession>
<dbReference type="AlphaFoldDB" id="C7LTP7"/>